<dbReference type="InterPro" id="IPR001878">
    <property type="entry name" value="Znf_CCHC"/>
</dbReference>
<dbReference type="EMBL" id="QGNW01001343">
    <property type="protein sequence ID" value="RVW44718.1"/>
    <property type="molecule type" value="Genomic_DNA"/>
</dbReference>
<protein>
    <submittedName>
        <fullName evidence="3">Retrovirus-related Pol polyprotein from transposon TNT 1-94</fullName>
    </submittedName>
</protein>
<dbReference type="PANTHER" id="PTHR47592:SF27">
    <property type="entry name" value="OS08G0421700 PROTEIN"/>
    <property type="match status" value="1"/>
</dbReference>
<dbReference type="InterPro" id="IPR054722">
    <property type="entry name" value="PolX-like_BBD"/>
</dbReference>
<keyword evidence="1" id="KW-0479">Metal-binding</keyword>
<evidence type="ECO:0000256" key="1">
    <source>
        <dbReference type="PROSITE-ProRule" id="PRU00047"/>
    </source>
</evidence>
<dbReference type="GO" id="GO:0003676">
    <property type="term" value="F:nucleic acid binding"/>
    <property type="evidence" value="ECO:0007669"/>
    <property type="project" value="InterPro"/>
</dbReference>
<evidence type="ECO:0000313" key="4">
    <source>
        <dbReference type="Proteomes" id="UP000288805"/>
    </source>
</evidence>
<dbReference type="GO" id="GO:0008270">
    <property type="term" value="F:zinc ion binding"/>
    <property type="evidence" value="ECO:0007669"/>
    <property type="project" value="UniProtKB-KW"/>
</dbReference>
<dbReference type="Pfam" id="PF14223">
    <property type="entry name" value="Retrotran_gag_2"/>
    <property type="match status" value="1"/>
</dbReference>
<accession>A0A438EAL3</accession>
<feature type="domain" description="CCHC-type" evidence="2">
    <location>
        <begin position="253"/>
        <end position="268"/>
    </location>
</feature>
<sequence length="382" mass="44074">MVFTNIIDTLVVTPTTTHGEKPEKFTGLDFKRWQQKMLFYLTTLNLAKVLHEDAPTLKEGETNKKIVAVVEAWKHSDFLCKNYILNGLDKTMYNVYSQVKTSKELWESLEKKYKTEDVGMKKSIVGRFLDYKMVDSKTVTSQVQELQIILHELHAEKMELSESFQVAAIVEKLLPSWKDFKNYLKHKRKEMGLEDLIVRLKIEEDNCVSEKKVGKHPMESKANLVEPKANKKRKHFGESLSQGKNKYKKFLGKCYICNKQGHRAKVCRLKGQSKENKAHVTEEEELANMLSALVLFEVNMVDNVNKWWVGMGVTRHVCRERNMFSTYVPVNGRNLIMGNSATSKVVGIGKVVLKMTSGKELVLTNVLHVPDICRNLFFWFYA</sequence>
<dbReference type="Pfam" id="PF22936">
    <property type="entry name" value="Pol_BBD"/>
    <property type="match status" value="1"/>
</dbReference>
<dbReference type="SMART" id="SM00343">
    <property type="entry name" value="ZnF_C2HC"/>
    <property type="match status" value="1"/>
</dbReference>
<name>A0A438EAL3_VITVI</name>
<organism evidence="3 4">
    <name type="scientific">Vitis vinifera</name>
    <name type="common">Grape</name>
    <dbReference type="NCBI Taxonomy" id="29760"/>
    <lineage>
        <taxon>Eukaryota</taxon>
        <taxon>Viridiplantae</taxon>
        <taxon>Streptophyta</taxon>
        <taxon>Embryophyta</taxon>
        <taxon>Tracheophyta</taxon>
        <taxon>Spermatophyta</taxon>
        <taxon>Magnoliopsida</taxon>
        <taxon>eudicotyledons</taxon>
        <taxon>Gunneridae</taxon>
        <taxon>Pentapetalae</taxon>
        <taxon>rosids</taxon>
        <taxon>Vitales</taxon>
        <taxon>Vitaceae</taxon>
        <taxon>Viteae</taxon>
        <taxon>Vitis</taxon>
    </lineage>
</organism>
<keyword evidence="1" id="KW-0862">Zinc</keyword>
<gene>
    <name evidence="3" type="primary">POLX_1416</name>
    <name evidence="3" type="ORF">CK203_081794</name>
</gene>
<proteinExistence type="predicted"/>
<evidence type="ECO:0000313" key="3">
    <source>
        <dbReference type="EMBL" id="RVW44718.1"/>
    </source>
</evidence>
<dbReference type="AlphaFoldDB" id="A0A438EAL3"/>
<comment type="caution">
    <text evidence="3">The sequence shown here is derived from an EMBL/GenBank/DDBJ whole genome shotgun (WGS) entry which is preliminary data.</text>
</comment>
<dbReference type="PANTHER" id="PTHR47592">
    <property type="entry name" value="PBF68 PROTEIN"/>
    <property type="match status" value="1"/>
</dbReference>
<evidence type="ECO:0000259" key="2">
    <source>
        <dbReference type="PROSITE" id="PS50158"/>
    </source>
</evidence>
<reference evidence="3 4" key="1">
    <citation type="journal article" date="2018" name="PLoS Genet.">
        <title>Population sequencing reveals clonal diversity and ancestral inbreeding in the grapevine cultivar Chardonnay.</title>
        <authorList>
            <person name="Roach M.J."/>
            <person name="Johnson D.L."/>
            <person name="Bohlmann J."/>
            <person name="van Vuuren H.J."/>
            <person name="Jones S.J."/>
            <person name="Pretorius I.S."/>
            <person name="Schmidt S.A."/>
            <person name="Borneman A.R."/>
        </authorList>
    </citation>
    <scope>NUCLEOTIDE SEQUENCE [LARGE SCALE GENOMIC DNA]</scope>
    <source>
        <strain evidence="4">cv. Chardonnay</strain>
        <tissue evidence="3">Leaf</tissue>
    </source>
</reference>
<dbReference type="Proteomes" id="UP000288805">
    <property type="component" value="Unassembled WGS sequence"/>
</dbReference>
<keyword evidence="1" id="KW-0863">Zinc-finger</keyword>
<dbReference type="PROSITE" id="PS50158">
    <property type="entry name" value="ZF_CCHC"/>
    <property type="match status" value="1"/>
</dbReference>